<evidence type="ECO:0000256" key="11">
    <source>
        <dbReference type="ARBA" id="ARBA00023447"/>
    </source>
</evidence>
<keyword evidence="9 13" id="KW-0233">DNA recombination</keyword>
<evidence type="ECO:0000256" key="5">
    <source>
        <dbReference type="ARBA" id="ARBA00022759"/>
    </source>
</evidence>
<dbReference type="Proteomes" id="UP000254879">
    <property type="component" value="Unassembled WGS sequence"/>
</dbReference>
<evidence type="ECO:0000256" key="1">
    <source>
        <dbReference type="ARBA" id="ARBA00004496"/>
    </source>
</evidence>
<evidence type="ECO:0000256" key="7">
    <source>
        <dbReference type="ARBA" id="ARBA00022801"/>
    </source>
</evidence>
<dbReference type="GO" id="GO:0007059">
    <property type="term" value="P:chromosome segregation"/>
    <property type="evidence" value="ECO:0007669"/>
    <property type="project" value="UniProtKB-UniRule"/>
</dbReference>
<feature type="binding site" evidence="13">
    <location>
        <position position="88"/>
    </location>
    <ligand>
        <name>Mg(2+)</name>
        <dbReference type="ChEBI" id="CHEBI:18420"/>
    </ligand>
</feature>
<keyword evidence="4 13" id="KW-0479">Metal-binding</keyword>
<feature type="binding site" evidence="13">
    <location>
        <position position="106"/>
    </location>
    <ligand>
        <name>Mg(2+)</name>
        <dbReference type="ChEBI" id="CHEBI:18420"/>
    </ligand>
</feature>
<dbReference type="Gene3D" id="3.40.1350.10">
    <property type="match status" value="1"/>
</dbReference>
<evidence type="ECO:0000256" key="12">
    <source>
        <dbReference type="ARBA" id="ARBA00029523"/>
    </source>
</evidence>
<protein>
    <recommendedName>
        <fullName evidence="12 13">Holliday junction resolvase RecU</fullName>
        <ecNumber evidence="13">3.1.21.10</ecNumber>
    </recommendedName>
    <alternativeName>
        <fullName evidence="13">Recombination protein U homolog</fullName>
    </alternativeName>
</protein>
<sequence length="180" mass="20468">MRANTRRMSSTRQPNMQNSYANRGMTFERLIENACEIYQIKKLAIIQKLPTDWKIIRNGAQITGAFPNKKSTVDFMGVLNPGMAIVFEAKETKAKSFPFKNIHDHQIEYLKSVRKMGGHAFILINFVAVDQIYKIDIKTFLELYEGAVQNGRKSIALKDIEEKADKVPTLSGIPDFLNAL</sequence>
<evidence type="ECO:0000256" key="2">
    <source>
        <dbReference type="ARBA" id="ARBA00022490"/>
    </source>
</evidence>
<keyword evidence="3 13" id="KW-0540">Nuclease</keyword>
<dbReference type="InterPro" id="IPR011856">
    <property type="entry name" value="tRNA_endonuc-like_dom_sf"/>
</dbReference>
<feature type="binding site" evidence="13">
    <location>
        <position position="74"/>
    </location>
    <ligand>
        <name>Mg(2+)</name>
        <dbReference type="ChEBI" id="CHEBI:18420"/>
    </ligand>
</feature>
<keyword evidence="7 13" id="KW-0378">Hydrolase</keyword>
<comment type="function">
    <text evidence="13">Endonuclease that resolves Holliday junction intermediates in genetic recombination. Cleaves mobile four-strand junctions by introducing symmetrical nicks in paired strands. Promotes annealing of linear ssDNA with homologous dsDNA. Required for DNA repair, homologous recombination and chromosome segregation.</text>
</comment>
<dbReference type="GO" id="GO:0005737">
    <property type="term" value="C:cytoplasm"/>
    <property type="evidence" value="ECO:0007669"/>
    <property type="project" value="UniProtKB-SubCell"/>
</dbReference>
<dbReference type="GO" id="GO:0008821">
    <property type="term" value="F:crossover junction DNA endonuclease activity"/>
    <property type="evidence" value="ECO:0007669"/>
    <property type="project" value="UniProtKB-EC"/>
</dbReference>
<keyword evidence="8 13" id="KW-0460">Magnesium</keyword>
<dbReference type="InterPro" id="IPR004612">
    <property type="entry name" value="Resolv_RecU"/>
</dbReference>
<dbReference type="GO" id="GO:0006281">
    <property type="term" value="P:DNA repair"/>
    <property type="evidence" value="ECO:0007669"/>
    <property type="project" value="UniProtKB-UniRule"/>
</dbReference>
<comment type="cofactor">
    <cofactor evidence="13">
        <name>Mg(2+)</name>
        <dbReference type="ChEBI" id="CHEBI:18420"/>
    </cofactor>
    <text evidence="13">Binds 1 Mg(2+) ion per subunit.</text>
</comment>
<accession>A0A378MP55</accession>
<evidence type="ECO:0000256" key="9">
    <source>
        <dbReference type="ARBA" id="ARBA00023172"/>
    </source>
</evidence>
<evidence type="ECO:0000256" key="10">
    <source>
        <dbReference type="ARBA" id="ARBA00023204"/>
    </source>
</evidence>
<evidence type="ECO:0000256" key="6">
    <source>
        <dbReference type="ARBA" id="ARBA00022763"/>
    </source>
</evidence>
<name>A0A378MP55_LISGR</name>
<keyword evidence="5 13" id="KW-0255">Endonuclease</keyword>
<dbReference type="SUPFAM" id="SSF52980">
    <property type="entry name" value="Restriction endonuclease-like"/>
    <property type="match status" value="1"/>
</dbReference>
<dbReference type="HAMAP" id="MF_00130">
    <property type="entry name" value="RecU"/>
    <property type="match status" value="1"/>
</dbReference>
<comment type="catalytic activity">
    <reaction evidence="13">
        <text>Endonucleolytic cleavage at a junction such as a reciprocal single-stranded crossover between two homologous DNA duplexes (Holliday junction).</text>
        <dbReference type="EC" id="3.1.21.10"/>
    </reaction>
</comment>
<dbReference type="GO" id="GO:0003676">
    <property type="term" value="F:nucleic acid binding"/>
    <property type="evidence" value="ECO:0007669"/>
    <property type="project" value="InterPro"/>
</dbReference>
<comment type="subcellular location">
    <subcellularLocation>
        <location evidence="1 13">Cytoplasm</location>
    </subcellularLocation>
</comment>
<comment type="similarity">
    <text evidence="11 13">Belongs to the RecU family.</text>
</comment>
<dbReference type="CDD" id="cd22354">
    <property type="entry name" value="RecU-like"/>
    <property type="match status" value="1"/>
</dbReference>
<evidence type="ECO:0000256" key="13">
    <source>
        <dbReference type="HAMAP-Rule" id="MF_00130"/>
    </source>
</evidence>
<organism evidence="14 15">
    <name type="scientific">Listeria grayi</name>
    <name type="common">Listeria murrayi</name>
    <dbReference type="NCBI Taxonomy" id="1641"/>
    <lineage>
        <taxon>Bacteria</taxon>
        <taxon>Bacillati</taxon>
        <taxon>Bacillota</taxon>
        <taxon>Bacilli</taxon>
        <taxon>Bacillales</taxon>
        <taxon>Listeriaceae</taxon>
        <taxon>Listeria</taxon>
    </lineage>
</organism>
<dbReference type="Pfam" id="PF03838">
    <property type="entry name" value="RecU"/>
    <property type="match status" value="1"/>
</dbReference>
<evidence type="ECO:0000256" key="3">
    <source>
        <dbReference type="ARBA" id="ARBA00022722"/>
    </source>
</evidence>
<gene>
    <name evidence="14" type="primary">recU_2</name>
    <name evidence="13" type="synonym">recU</name>
    <name evidence="14" type="ORF">NCTC10815_02885</name>
</gene>
<keyword evidence="2 13" id="KW-0963">Cytoplasm</keyword>
<dbReference type="InterPro" id="IPR011335">
    <property type="entry name" value="Restrct_endonuc-II-like"/>
</dbReference>
<evidence type="ECO:0000313" key="15">
    <source>
        <dbReference type="Proteomes" id="UP000254879"/>
    </source>
</evidence>
<keyword evidence="6 13" id="KW-0227">DNA damage</keyword>
<feature type="binding site" evidence="13">
    <location>
        <position position="72"/>
    </location>
    <ligand>
        <name>Mg(2+)</name>
        <dbReference type="ChEBI" id="CHEBI:18420"/>
    </ligand>
</feature>
<dbReference type="GO" id="GO:0006310">
    <property type="term" value="P:DNA recombination"/>
    <property type="evidence" value="ECO:0007669"/>
    <property type="project" value="UniProtKB-UniRule"/>
</dbReference>
<feature type="site" description="Transition state stabilizer" evidence="13">
    <location>
        <position position="90"/>
    </location>
</feature>
<evidence type="ECO:0000313" key="14">
    <source>
        <dbReference type="EMBL" id="STY45505.1"/>
    </source>
</evidence>
<dbReference type="AlphaFoldDB" id="A0A378MP55"/>
<evidence type="ECO:0000256" key="8">
    <source>
        <dbReference type="ARBA" id="ARBA00022842"/>
    </source>
</evidence>
<reference evidence="14 15" key="1">
    <citation type="submission" date="2018-06" db="EMBL/GenBank/DDBJ databases">
        <authorList>
            <consortium name="Pathogen Informatics"/>
            <person name="Doyle S."/>
        </authorList>
    </citation>
    <scope>NUCLEOTIDE SEQUENCE [LARGE SCALE GENOMIC DNA]</scope>
    <source>
        <strain evidence="15">NCTC 10815</strain>
    </source>
</reference>
<dbReference type="EC" id="3.1.21.10" evidence="13"/>
<dbReference type="PIRSF" id="PIRSF037785">
    <property type="entry name" value="RecU"/>
    <property type="match status" value="1"/>
</dbReference>
<keyword evidence="10 13" id="KW-0234">DNA repair</keyword>
<dbReference type="GO" id="GO:0000287">
    <property type="term" value="F:magnesium ion binding"/>
    <property type="evidence" value="ECO:0007669"/>
    <property type="project" value="UniProtKB-UniRule"/>
</dbReference>
<proteinExistence type="inferred from homology"/>
<evidence type="ECO:0000256" key="4">
    <source>
        <dbReference type="ARBA" id="ARBA00022723"/>
    </source>
</evidence>
<dbReference type="EMBL" id="UGPG01000001">
    <property type="protein sequence ID" value="STY45505.1"/>
    <property type="molecule type" value="Genomic_DNA"/>
</dbReference>